<evidence type="ECO:0000313" key="2">
    <source>
        <dbReference type="Proteomes" id="UP001152531"/>
    </source>
</evidence>
<accession>A0ACA9YG62</accession>
<name>A0ACA9YG62_9ASCO</name>
<reference evidence="1" key="1">
    <citation type="submission" date="2022-06" db="EMBL/GenBank/DDBJ databases">
        <authorList>
            <person name="Legras J.-L."/>
            <person name="Devillers H."/>
            <person name="Grondin C."/>
        </authorList>
    </citation>
    <scope>NUCLEOTIDE SEQUENCE</scope>
    <source>
        <strain evidence="1">CLIB 1444</strain>
    </source>
</reference>
<keyword evidence="2" id="KW-1185">Reference proteome</keyword>
<comment type="caution">
    <text evidence="1">The sequence shown here is derived from an EMBL/GenBank/DDBJ whole genome shotgun (WGS) entry which is preliminary data.</text>
</comment>
<dbReference type="Proteomes" id="UP001152531">
    <property type="component" value="Unassembled WGS sequence"/>
</dbReference>
<dbReference type="EMBL" id="CALSDN010000024">
    <property type="protein sequence ID" value="CAH6723961.1"/>
    <property type="molecule type" value="Genomic_DNA"/>
</dbReference>
<protein>
    <submittedName>
        <fullName evidence="1">Uncharacterized protein</fullName>
    </submittedName>
</protein>
<evidence type="ECO:0000313" key="1">
    <source>
        <dbReference type="EMBL" id="CAH6723961.1"/>
    </source>
</evidence>
<organism evidence="1 2">
    <name type="scientific">[Candida] jaroonii</name>
    <dbReference type="NCBI Taxonomy" id="467808"/>
    <lineage>
        <taxon>Eukaryota</taxon>
        <taxon>Fungi</taxon>
        <taxon>Dikarya</taxon>
        <taxon>Ascomycota</taxon>
        <taxon>Saccharomycotina</taxon>
        <taxon>Pichiomycetes</taxon>
        <taxon>Debaryomycetaceae</taxon>
        <taxon>Yamadazyma</taxon>
    </lineage>
</organism>
<sequence>MSQNPVESRDTNDHNQAELNDLIKQLKTQVNPQNNPTINNYFETSLQYLNGIYDKMAKSEDQDKTAHEISEDLVGKLTNWGAELKQKEELKESKDKKDEV</sequence>
<proteinExistence type="predicted"/>
<gene>
    <name evidence="1" type="ORF">CLIB1444_24S00430</name>
</gene>